<feature type="domain" description="Zinc finger ZPR1-type" evidence="10">
    <location>
        <begin position="298"/>
        <end position="458"/>
    </location>
</feature>
<evidence type="ECO:0000256" key="2">
    <source>
        <dbReference type="ARBA" id="ARBA00008354"/>
    </source>
</evidence>
<dbReference type="InterPro" id="IPR040141">
    <property type="entry name" value="ZPR1"/>
</dbReference>
<comment type="similarity">
    <text evidence="2">Belongs to the ZPR1 family.</text>
</comment>
<keyword evidence="8" id="KW-0175">Coiled coil</keyword>
<dbReference type="GO" id="GO:0008270">
    <property type="term" value="F:zinc ion binding"/>
    <property type="evidence" value="ECO:0007669"/>
    <property type="project" value="UniProtKB-KW"/>
</dbReference>
<dbReference type="Pfam" id="PF03367">
    <property type="entry name" value="Zn_ribbon_ZPR1"/>
    <property type="match status" value="2"/>
</dbReference>
<dbReference type="GO" id="GO:0005634">
    <property type="term" value="C:nucleus"/>
    <property type="evidence" value="ECO:0007669"/>
    <property type="project" value="UniProtKB-SubCell"/>
</dbReference>
<dbReference type="PANTHER" id="PTHR10876">
    <property type="entry name" value="ZINC FINGER PROTEIN ZPR1"/>
    <property type="match status" value="1"/>
</dbReference>
<feature type="coiled-coil region" evidence="8">
    <location>
        <begin position="126"/>
        <end position="153"/>
    </location>
</feature>
<evidence type="ECO:0000256" key="8">
    <source>
        <dbReference type="SAM" id="Coils"/>
    </source>
</evidence>
<feature type="domain" description="Zinc finger ZPR1-type" evidence="10">
    <location>
        <begin position="30"/>
        <end position="190"/>
    </location>
</feature>
<keyword evidence="4" id="KW-0677">Repeat</keyword>
<dbReference type="FunFam" id="2.20.25.420:FF:000001">
    <property type="entry name" value="Zinc finger protein ZPR1"/>
    <property type="match status" value="1"/>
</dbReference>
<evidence type="ECO:0000256" key="6">
    <source>
        <dbReference type="ARBA" id="ARBA00022833"/>
    </source>
</evidence>
<dbReference type="InterPro" id="IPR004457">
    <property type="entry name" value="Znf_ZPR1"/>
</dbReference>
<gene>
    <name evidence="11" type="ORF">KC19_7G057100</name>
</gene>
<sequence length="501" mass="54491">MATQEVIEDVGAAAEAFTADDGAPLHQIESLCMRCGENGMTRLLLTRIPHFREVVLMAFECPHCNERNNEVQFAGQLQPQGCAFTLKVPAGDSKVLNRQVVKSDVATIKVPELEFEIPPEAQRGTLSTIEGVLTRAATELQALQEERRKVDVQTAEAIDVFLTKLNACAKGEQAFTFVIDDPSGNSYIENPYAPSSDPLLSTMFYDRTQEQQEALGFLTQSTSSAEDNDGNSMAAPESTAVPSDHKRVKYAPAGTTKLPHGSVGALMAHQAIAHGSSAQMAEAIFKYSAPEEVMTFPSTCGACGVKAETRMFVTNIPYFKEVIVMASTCDVCGYKNSELKPGGRIPEKGKKISLVIKSTRDLSRDVIKSDTASVEIPELELELSAGTLGGLVTTVEGLLSNISESLKRVHGFSVGDSAEAWKKSKWQEFDLHLQKLLRAEEQFTLVLDDALANSFIAPATDDFESDTQLTSEEYERTFEQNEDLGLNDMDTSAADGAYTDS</sequence>
<evidence type="ECO:0000256" key="1">
    <source>
        <dbReference type="ARBA" id="ARBA00004123"/>
    </source>
</evidence>
<accession>A0A8T0H7V6</accession>
<dbReference type="NCBIfam" id="TIGR00310">
    <property type="entry name" value="ZPR1_znf"/>
    <property type="match status" value="2"/>
</dbReference>
<evidence type="ECO:0000256" key="9">
    <source>
        <dbReference type="SAM" id="MobiDB-lite"/>
    </source>
</evidence>
<keyword evidence="5" id="KW-0863">Zinc-finger</keyword>
<protein>
    <recommendedName>
        <fullName evidence="10">Zinc finger ZPR1-type domain-containing protein</fullName>
    </recommendedName>
</protein>
<evidence type="ECO:0000256" key="5">
    <source>
        <dbReference type="ARBA" id="ARBA00022771"/>
    </source>
</evidence>
<evidence type="ECO:0000313" key="12">
    <source>
        <dbReference type="Proteomes" id="UP000822688"/>
    </source>
</evidence>
<dbReference type="FunFam" id="2.60.120.1040:FF:000001">
    <property type="entry name" value="Zinc finger protein ZPR1"/>
    <property type="match status" value="1"/>
</dbReference>
<dbReference type="FunFam" id="2.20.25.420:FF:000002">
    <property type="entry name" value="Zinc finger protein ZPR1"/>
    <property type="match status" value="1"/>
</dbReference>
<dbReference type="EMBL" id="CM026428">
    <property type="protein sequence ID" value="KAG0566349.1"/>
    <property type="molecule type" value="Genomic_DNA"/>
</dbReference>
<dbReference type="AlphaFoldDB" id="A0A8T0H7V6"/>
<evidence type="ECO:0000256" key="3">
    <source>
        <dbReference type="ARBA" id="ARBA00022723"/>
    </source>
</evidence>
<dbReference type="InterPro" id="IPR056180">
    <property type="entry name" value="ZPR1_jr_dom"/>
</dbReference>
<dbReference type="InterPro" id="IPR042452">
    <property type="entry name" value="ZPR1_Znf1/2"/>
</dbReference>
<evidence type="ECO:0000256" key="7">
    <source>
        <dbReference type="ARBA" id="ARBA00023242"/>
    </source>
</evidence>
<organism evidence="11 12">
    <name type="scientific">Ceratodon purpureus</name>
    <name type="common">Fire moss</name>
    <name type="synonym">Dicranum purpureum</name>
    <dbReference type="NCBI Taxonomy" id="3225"/>
    <lineage>
        <taxon>Eukaryota</taxon>
        <taxon>Viridiplantae</taxon>
        <taxon>Streptophyta</taxon>
        <taxon>Embryophyta</taxon>
        <taxon>Bryophyta</taxon>
        <taxon>Bryophytina</taxon>
        <taxon>Bryopsida</taxon>
        <taxon>Dicranidae</taxon>
        <taxon>Pseudoditrichales</taxon>
        <taxon>Ditrichaceae</taxon>
        <taxon>Ceratodon</taxon>
    </lineage>
</organism>
<dbReference type="SMART" id="SM00709">
    <property type="entry name" value="Zpr1"/>
    <property type="match status" value="2"/>
</dbReference>
<evidence type="ECO:0000259" key="10">
    <source>
        <dbReference type="SMART" id="SM00709"/>
    </source>
</evidence>
<dbReference type="Gene3D" id="2.20.25.420">
    <property type="entry name" value="ZPR1, zinc finger domain"/>
    <property type="match status" value="2"/>
</dbReference>
<comment type="caution">
    <text evidence="11">The sequence shown here is derived from an EMBL/GenBank/DDBJ whole genome shotgun (WGS) entry which is preliminary data.</text>
</comment>
<dbReference type="PANTHER" id="PTHR10876:SF0">
    <property type="entry name" value="ZINC FINGER PROTEIN ZPR1"/>
    <property type="match status" value="1"/>
</dbReference>
<dbReference type="Gene3D" id="2.60.120.1040">
    <property type="entry name" value="ZPR1, A/B domain"/>
    <property type="match status" value="2"/>
</dbReference>
<keyword evidence="6" id="KW-0862">Zinc</keyword>
<feature type="region of interest" description="Disordered" evidence="9">
    <location>
        <begin position="479"/>
        <end position="501"/>
    </location>
</feature>
<dbReference type="Pfam" id="PF22794">
    <property type="entry name" value="jr-ZPR1"/>
    <property type="match status" value="2"/>
</dbReference>
<keyword evidence="12" id="KW-1185">Reference proteome</keyword>
<evidence type="ECO:0000256" key="4">
    <source>
        <dbReference type="ARBA" id="ARBA00022737"/>
    </source>
</evidence>
<evidence type="ECO:0000313" key="11">
    <source>
        <dbReference type="EMBL" id="KAG0566349.1"/>
    </source>
</evidence>
<reference evidence="11" key="1">
    <citation type="submission" date="2020-06" db="EMBL/GenBank/DDBJ databases">
        <title>WGS assembly of Ceratodon purpureus strain R40.</title>
        <authorList>
            <person name="Carey S.B."/>
            <person name="Jenkins J."/>
            <person name="Shu S."/>
            <person name="Lovell J.T."/>
            <person name="Sreedasyam A."/>
            <person name="Maumus F."/>
            <person name="Tiley G.P."/>
            <person name="Fernandez-Pozo N."/>
            <person name="Barry K."/>
            <person name="Chen C."/>
            <person name="Wang M."/>
            <person name="Lipzen A."/>
            <person name="Daum C."/>
            <person name="Saski C.A."/>
            <person name="Payton A.C."/>
            <person name="Mcbreen J.C."/>
            <person name="Conrad R.E."/>
            <person name="Kollar L.M."/>
            <person name="Olsson S."/>
            <person name="Huttunen S."/>
            <person name="Landis J.B."/>
            <person name="Wickett N.J."/>
            <person name="Johnson M.G."/>
            <person name="Rensing S.A."/>
            <person name="Grimwood J."/>
            <person name="Schmutz J."/>
            <person name="Mcdaniel S.F."/>
        </authorList>
    </citation>
    <scope>NUCLEOTIDE SEQUENCE</scope>
    <source>
        <strain evidence="11">R40</strain>
    </source>
</reference>
<feature type="region of interest" description="Disordered" evidence="9">
    <location>
        <begin position="221"/>
        <end position="245"/>
    </location>
</feature>
<dbReference type="FunFam" id="2.60.120.1040:FF:000002">
    <property type="entry name" value="zinc finger protein ZPR1"/>
    <property type="match status" value="1"/>
</dbReference>
<comment type="subcellular location">
    <subcellularLocation>
        <location evidence="1">Nucleus</location>
    </subcellularLocation>
</comment>
<keyword evidence="7" id="KW-0539">Nucleus</keyword>
<keyword evidence="3" id="KW-0479">Metal-binding</keyword>
<dbReference type="Proteomes" id="UP000822688">
    <property type="component" value="Chromosome 7"/>
</dbReference>
<dbReference type="InterPro" id="IPR042451">
    <property type="entry name" value="ZPR1_A/B_dom"/>
</dbReference>
<name>A0A8T0H7V6_CERPU</name>
<proteinExistence type="inferred from homology"/>